<comment type="caution">
    <text evidence="1">The sequence shown here is derived from an EMBL/GenBank/DDBJ whole genome shotgun (WGS) entry which is preliminary data.</text>
</comment>
<keyword evidence="2" id="KW-1185">Reference proteome</keyword>
<protein>
    <submittedName>
        <fullName evidence="1">19334_t:CDS:1</fullName>
    </submittedName>
</protein>
<evidence type="ECO:0000313" key="1">
    <source>
        <dbReference type="EMBL" id="CAG8812952.1"/>
    </source>
</evidence>
<organism evidence="1 2">
    <name type="scientific">Cetraspora pellucida</name>
    <dbReference type="NCBI Taxonomy" id="1433469"/>
    <lineage>
        <taxon>Eukaryota</taxon>
        <taxon>Fungi</taxon>
        <taxon>Fungi incertae sedis</taxon>
        <taxon>Mucoromycota</taxon>
        <taxon>Glomeromycotina</taxon>
        <taxon>Glomeromycetes</taxon>
        <taxon>Diversisporales</taxon>
        <taxon>Gigasporaceae</taxon>
        <taxon>Cetraspora</taxon>
    </lineage>
</organism>
<gene>
    <name evidence="1" type="ORF">CPELLU_LOCUS18853</name>
</gene>
<reference evidence="1" key="1">
    <citation type="submission" date="2021-06" db="EMBL/GenBank/DDBJ databases">
        <authorList>
            <person name="Kallberg Y."/>
            <person name="Tangrot J."/>
            <person name="Rosling A."/>
        </authorList>
    </citation>
    <scope>NUCLEOTIDE SEQUENCE</scope>
    <source>
        <strain evidence="1">FL966</strain>
    </source>
</reference>
<sequence length="72" mass="8373">MTKLLQNEIFTTTQNSYQTTHFVQNSDNSCPGCPYITQTIEHFALKCKTSKQIWEQSYKLLKNNKMENPPTS</sequence>
<dbReference type="EMBL" id="CAJVQA010040345">
    <property type="protein sequence ID" value="CAG8812952.1"/>
    <property type="molecule type" value="Genomic_DNA"/>
</dbReference>
<dbReference type="Proteomes" id="UP000789759">
    <property type="component" value="Unassembled WGS sequence"/>
</dbReference>
<dbReference type="AlphaFoldDB" id="A0A9N9K619"/>
<dbReference type="OrthoDB" id="2278241at2759"/>
<feature type="non-terminal residue" evidence="1">
    <location>
        <position position="72"/>
    </location>
</feature>
<proteinExistence type="predicted"/>
<accession>A0A9N9K619</accession>
<name>A0A9N9K619_9GLOM</name>
<evidence type="ECO:0000313" key="2">
    <source>
        <dbReference type="Proteomes" id="UP000789759"/>
    </source>
</evidence>